<dbReference type="InterPro" id="IPR011105">
    <property type="entry name" value="Cell_wall_hydrolase_SleB"/>
</dbReference>
<proteinExistence type="predicted"/>
<keyword evidence="2" id="KW-0378">Hydrolase</keyword>
<sequence length="190" mass="20892">MLNARLTELLGQDRAAFQAVSGTRLRKLTEPPLSREARAKLVPITYSQAWLREQPGGTGGAAWECLTQALYFEARGESVKGQFAVAEVILNRVGSALYPNTVCDVVNQGTGKLYQCQFTFTCDGAAETVHEPRAWTRAGKIARLMLDGAPRTLTAGATHYHTNAVSPSWAQKFARTTQIGVHLFYRHPRS</sequence>
<keyword evidence="3" id="KW-1185">Reference proteome</keyword>
<dbReference type="Pfam" id="PF07486">
    <property type="entry name" value="Hydrolase_2"/>
    <property type="match status" value="1"/>
</dbReference>
<dbReference type="Gene3D" id="1.10.10.2520">
    <property type="entry name" value="Cell wall hydrolase SleB, domain 1"/>
    <property type="match status" value="1"/>
</dbReference>
<feature type="domain" description="Cell wall hydrolase SleB" evidence="1">
    <location>
        <begin position="76"/>
        <end position="185"/>
    </location>
</feature>
<protein>
    <submittedName>
        <fullName evidence="2">Cell wall hydrolase</fullName>
    </submittedName>
</protein>
<dbReference type="AlphaFoldDB" id="A0A291M3W5"/>
<evidence type="ECO:0000259" key="1">
    <source>
        <dbReference type="Pfam" id="PF07486"/>
    </source>
</evidence>
<reference evidence="2 3" key="1">
    <citation type="submission" date="2017-05" db="EMBL/GenBank/DDBJ databases">
        <title>Comparative genomic and metabolic analysis of manganese-oxidizing mechanisms in Celeribater manganoxidans DY25T: its adaption to the environment of polymetallic nodule.</title>
        <authorList>
            <person name="Wang X."/>
        </authorList>
    </citation>
    <scope>NUCLEOTIDE SEQUENCE [LARGE SCALE GENOMIC DNA]</scope>
    <source>
        <strain evidence="2 3">DY25</strain>
    </source>
</reference>
<accession>A0A291M3W5</accession>
<dbReference type="KEGG" id="cmag:CBW24_10745"/>
<dbReference type="InterPro" id="IPR042047">
    <property type="entry name" value="SleB_dom1"/>
</dbReference>
<evidence type="ECO:0000313" key="2">
    <source>
        <dbReference type="EMBL" id="ATI43415.1"/>
    </source>
</evidence>
<evidence type="ECO:0000313" key="3">
    <source>
        <dbReference type="Proteomes" id="UP000219050"/>
    </source>
</evidence>
<organism evidence="2 3">
    <name type="scientific">Pacificitalea manganoxidans</name>
    <dbReference type="NCBI Taxonomy" id="1411902"/>
    <lineage>
        <taxon>Bacteria</taxon>
        <taxon>Pseudomonadati</taxon>
        <taxon>Pseudomonadota</taxon>
        <taxon>Alphaproteobacteria</taxon>
        <taxon>Rhodobacterales</taxon>
        <taxon>Paracoccaceae</taxon>
        <taxon>Pacificitalea</taxon>
    </lineage>
</organism>
<dbReference type="GO" id="GO:0016787">
    <property type="term" value="F:hydrolase activity"/>
    <property type="evidence" value="ECO:0007669"/>
    <property type="project" value="UniProtKB-KW"/>
</dbReference>
<name>A0A291M3W5_9RHOB</name>
<gene>
    <name evidence="2" type="ORF">CBW24_10745</name>
</gene>
<dbReference type="EMBL" id="CP021404">
    <property type="protein sequence ID" value="ATI43415.1"/>
    <property type="molecule type" value="Genomic_DNA"/>
</dbReference>
<dbReference type="Proteomes" id="UP000219050">
    <property type="component" value="Chromosome"/>
</dbReference>